<reference evidence="1 2" key="1">
    <citation type="submission" date="2017-12" db="EMBL/GenBank/DDBJ databases">
        <title>Kangiella profundi FT102 completed genome.</title>
        <authorList>
            <person name="Xu J."/>
            <person name="Wang J."/>
            <person name="Lu Y."/>
        </authorList>
    </citation>
    <scope>NUCLEOTIDE SEQUENCE [LARGE SCALE GENOMIC DNA]</scope>
    <source>
        <strain evidence="1 2">FT102</strain>
    </source>
</reference>
<evidence type="ECO:0000313" key="1">
    <source>
        <dbReference type="EMBL" id="AUD78456.1"/>
    </source>
</evidence>
<dbReference type="RefSeq" id="WP_106646327.1">
    <property type="nucleotide sequence ID" value="NZ_BMGO01000002.1"/>
</dbReference>
<dbReference type="KEGG" id="kpd:CW740_03985"/>
<keyword evidence="2" id="KW-1185">Reference proteome</keyword>
<name>A0A2K9ADI3_9GAMM</name>
<gene>
    <name evidence="1" type="ORF">CW740_03985</name>
</gene>
<protein>
    <submittedName>
        <fullName evidence="1">Uncharacterized protein</fullName>
    </submittedName>
</protein>
<accession>A0A2K9ADI3</accession>
<proteinExistence type="predicted"/>
<dbReference type="OrthoDB" id="9828836at2"/>
<organism evidence="1 2">
    <name type="scientific">Kangiella profundi</name>
    <dbReference type="NCBI Taxonomy" id="1561924"/>
    <lineage>
        <taxon>Bacteria</taxon>
        <taxon>Pseudomonadati</taxon>
        <taxon>Pseudomonadota</taxon>
        <taxon>Gammaproteobacteria</taxon>
        <taxon>Kangiellales</taxon>
        <taxon>Kangiellaceae</taxon>
        <taxon>Kangiella</taxon>
    </lineage>
</organism>
<dbReference type="Proteomes" id="UP000232693">
    <property type="component" value="Chromosome"/>
</dbReference>
<evidence type="ECO:0000313" key="2">
    <source>
        <dbReference type="Proteomes" id="UP000232693"/>
    </source>
</evidence>
<dbReference type="AlphaFoldDB" id="A0A2K9ADI3"/>
<dbReference type="EMBL" id="CP025120">
    <property type="protein sequence ID" value="AUD78456.1"/>
    <property type="molecule type" value="Genomic_DNA"/>
</dbReference>
<sequence>MLRIFSILLILYFSSQSSFAEENDFNPIVEQDGKWVIVYIPNHYQDEKLHYVHLTLNDNDGERLLVAQLHTSEAVDYVAEPELYSMVVFLAPDKSKLKHVNLSISYKQVVEGGFMGCETTKEINLLDIL</sequence>